<protein>
    <recommendedName>
        <fullName evidence="3">Permuted papain-like amidase enzyme, YaeF/YiiX, C92 family</fullName>
    </recommendedName>
</protein>
<evidence type="ECO:0000313" key="2">
    <source>
        <dbReference type="Proteomes" id="UP000253831"/>
    </source>
</evidence>
<dbReference type="Gene3D" id="3.90.1720.10">
    <property type="entry name" value="endopeptidase domain like (from Nostoc punctiforme)"/>
    <property type="match status" value="1"/>
</dbReference>
<accession>A0A369XRR3</accession>
<dbReference type="EMBL" id="QPGA01000002">
    <property type="protein sequence ID" value="RDE52080.1"/>
    <property type="molecule type" value="Genomic_DNA"/>
</dbReference>
<dbReference type="AlphaFoldDB" id="A0A369XRR3"/>
<evidence type="ECO:0008006" key="3">
    <source>
        <dbReference type="Google" id="ProtNLM"/>
    </source>
</evidence>
<dbReference type="Proteomes" id="UP000253831">
    <property type="component" value="Unassembled WGS sequence"/>
</dbReference>
<comment type="caution">
    <text evidence="1">The sequence shown here is derived from an EMBL/GenBank/DDBJ whole genome shotgun (WGS) entry which is preliminary data.</text>
</comment>
<sequence length="210" mass="24764">MISALTPAPLREPRMADGLGSKAIARLPILDYDQVRDQLRTGDIVFCSGTYFFSQAIRWFTRSVWSHVGIIYRDDNLQRIFVLESETAIGVRLAPLSKYLRDYHGRNKPYKGRMVIARITPGPDDEKLKSVISFGMDELTRPYDNWEICRIAMRILFRRGRKNRDRKYICSELVYEAFRKAEVAFRFHRKSISPDDIWNDERVMMQFRIM</sequence>
<name>A0A369XRR3_9PROT</name>
<dbReference type="PANTHER" id="PTHR47112">
    <property type="entry name" value="PX DOMAIN-CONTAINING PROTEIN"/>
    <property type="match status" value="1"/>
</dbReference>
<dbReference type="SUPFAM" id="SSF54001">
    <property type="entry name" value="Cysteine proteinases"/>
    <property type="match status" value="1"/>
</dbReference>
<organism evidence="1 2">
    <name type="scientific">Candidatus Accumulibacter meliphilus</name>
    <dbReference type="NCBI Taxonomy" id="2211374"/>
    <lineage>
        <taxon>Bacteria</taxon>
        <taxon>Pseudomonadati</taxon>
        <taxon>Pseudomonadota</taxon>
        <taxon>Betaproteobacteria</taxon>
        <taxon>Candidatus Accumulibacter</taxon>
    </lineage>
</organism>
<reference evidence="1 2" key="1">
    <citation type="submission" date="2018-05" db="EMBL/GenBank/DDBJ databases">
        <title>Integrated omic analyses show evidence that a Ca. Accumulibacter phosphatis strain performs denitrification under micro-aerobic conditions.</title>
        <authorList>
            <person name="Camejo P.Y."/>
            <person name="Katherine M.D."/>
            <person name="Daniel N.R."/>
        </authorList>
    </citation>
    <scope>NUCLEOTIDE SEQUENCE [LARGE SCALE GENOMIC DNA]</scope>
    <source>
        <strain evidence="1">UW-LDO-IC</strain>
    </source>
</reference>
<gene>
    <name evidence="1" type="ORF">DVS81_02280</name>
</gene>
<dbReference type="PANTHER" id="PTHR47112:SF1">
    <property type="entry name" value="PX DOMAIN-CONTAINING PROTEIN"/>
    <property type="match status" value="1"/>
</dbReference>
<dbReference type="InterPro" id="IPR024453">
    <property type="entry name" value="Peptidase_C92"/>
</dbReference>
<dbReference type="InterPro" id="IPR038765">
    <property type="entry name" value="Papain-like_cys_pep_sf"/>
</dbReference>
<dbReference type="Pfam" id="PF05708">
    <property type="entry name" value="Peptidase_C92"/>
    <property type="match status" value="1"/>
</dbReference>
<evidence type="ECO:0000313" key="1">
    <source>
        <dbReference type="EMBL" id="RDE52080.1"/>
    </source>
</evidence>
<proteinExistence type="predicted"/>